<evidence type="ECO:0000313" key="1">
    <source>
        <dbReference type="EMBL" id="KAJ5089119.1"/>
    </source>
</evidence>
<evidence type="ECO:0000313" key="2">
    <source>
        <dbReference type="Proteomes" id="UP001149074"/>
    </source>
</evidence>
<proteinExistence type="predicted"/>
<name>A0A9W9EWC4_9EURO</name>
<keyword evidence="2" id="KW-1185">Reference proteome</keyword>
<dbReference type="InterPro" id="IPR053226">
    <property type="entry name" value="Pyrrolopyrazine_biosynth_F"/>
</dbReference>
<dbReference type="OrthoDB" id="3650366at2759"/>
<protein>
    <submittedName>
        <fullName evidence="1">Uncharacterized protein</fullName>
    </submittedName>
</protein>
<dbReference type="SUPFAM" id="SSF52540">
    <property type="entry name" value="P-loop containing nucleoside triphosphate hydrolases"/>
    <property type="match status" value="1"/>
</dbReference>
<reference evidence="1" key="2">
    <citation type="journal article" date="2023" name="IMA Fungus">
        <title>Comparative genomic study of the Penicillium genus elucidates a diverse pangenome and 15 lateral gene transfer events.</title>
        <authorList>
            <person name="Petersen C."/>
            <person name="Sorensen T."/>
            <person name="Nielsen M.R."/>
            <person name="Sondergaard T.E."/>
            <person name="Sorensen J.L."/>
            <person name="Fitzpatrick D.A."/>
            <person name="Frisvad J.C."/>
            <person name="Nielsen K.L."/>
        </authorList>
    </citation>
    <scope>NUCLEOTIDE SEQUENCE</scope>
    <source>
        <strain evidence="1">IBT 30761</strain>
    </source>
</reference>
<dbReference type="PANTHER" id="PTHR48419">
    <property type="entry name" value="SULFOTRANSFERASE DOMAIN-CONTAINING PROTEIN"/>
    <property type="match status" value="1"/>
</dbReference>
<dbReference type="PANTHER" id="PTHR48419:SF1">
    <property type="entry name" value="SULFOTRANSFERASE DOMAIN-CONTAINING PROTEIN"/>
    <property type="match status" value="1"/>
</dbReference>
<comment type="caution">
    <text evidence="1">The sequence shown here is derived from an EMBL/GenBank/DDBJ whole genome shotgun (WGS) entry which is preliminary data.</text>
</comment>
<sequence>MAVTDSIQNVNGAGNPRRMLLISVPRTASNLLMKILNIHEQPQFHTSQKGGYFFYPAFVSTAQSGYLGKPAEQWSQDDKTSVKSAFQGCLDALENESALAQKDGKAMFAKEHAFWFFNPAALDKMRTGTGDPEFFKAFHMDISDSYGPSRSYSAHNETILPDEYMCSWQFAFIIRHPALAWPSMYRAMKKVADSGFLDEDGVKGSSLTNMTMRWTRMLYEWCLEQPDVPVAPPLVDAHDLIHNPEIVYKLCEQTGLDKSVLQFEWNNNGEPKRSDSWEAPSNANAEEPDIQRQTASIFLSTLEESKGIVKDKAPATIDIDTEAAKWKAEFGEEIAGLIEERVRDSMPDYEFLKARRITL</sequence>
<gene>
    <name evidence="1" type="ORF">N7532_007803</name>
</gene>
<organism evidence="1 2">
    <name type="scientific">Penicillium argentinense</name>
    <dbReference type="NCBI Taxonomy" id="1131581"/>
    <lineage>
        <taxon>Eukaryota</taxon>
        <taxon>Fungi</taxon>
        <taxon>Dikarya</taxon>
        <taxon>Ascomycota</taxon>
        <taxon>Pezizomycotina</taxon>
        <taxon>Eurotiomycetes</taxon>
        <taxon>Eurotiomycetidae</taxon>
        <taxon>Eurotiales</taxon>
        <taxon>Aspergillaceae</taxon>
        <taxon>Penicillium</taxon>
    </lineage>
</organism>
<dbReference type="EMBL" id="JAPQKI010000009">
    <property type="protein sequence ID" value="KAJ5089119.1"/>
    <property type="molecule type" value="Genomic_DNA"/>
</dbReference>
<accession>A0A9W9EWC4</accession>
<dbReference type="AlphaFoldDB" id="A0A9W9EWC4"/>
<dbReference type="Proteomes" id="UP001149074">
    <property type="component" value="Unassembled WGS sequence"/>
</dbReference>
<dbReference type="RefSeq" id="XP_056471101.1">
    <property type="nucleotide sequence ID" value="XM_056620295.1"/>
</dbReference>
<dbReference type="InterPro" id="IPR027417">
    <property type="entry name" value="P-loop_NTPase"/>
</dbReference>
<dbReference type="GeneID" id="81359274"/>
<reference evidence="1" key="1">
    <citation type="submission" date="2022-11" db="EMBL/GenBank/DDBJ databases">
        <authorList>
            <person name="Petersen C."/>
        </authorList>
    </citation>
    <scope>NUCLEOTIDE SEQUENCE</scope>
    <source>
        <strain evidence="1">IBT 30761</strain>
    </source>
</reference>
<dbReference type="Gene3D" id="3.40.50.300">
    <property type="entry name" value="P-loop containing nucleotide triphosphate hydrolases"/>
    <property type="match status" value="1"/>
</dbReference>